<sequence length="222" mass="24341">MEKRMKDSQTPQRDQAANRRSRKPLKIAKCLTATFSSLSDDKIQQSSKQDFSPISVVSDVNQIPDIDRFPQFQSYLHDVNPALSACCGSSLIPDLSPSSVVTFDNGQLDKVPVNFSGSNDLDETGAGSVGAEIAVNSLSRALTQVLQSTDVDHQAKKLIDASIRIIVDDFLAIPQDRDHIFQLISAKNQVLSISLFLWIIVLALAFFFNSEVKSSFIGPLPT</sequence>
<keyword evidence="4" id="KW-1185">Reference proteome</keyword>
<proteinExistence type="predicted"/>
<organism evidence="3 4">
    <name type="scientific">Cucurbita argyrosperma subsp. sororia</name>
    <dbReference type="NCBI Taxonomy" id="37648"/>
    <lineage>
        <taxon>Eukaryota</taxon>
        <taxon>Viridiplantae</taxon>
        <taxon>Streptophyta</taxon>
        <taxon>Embryophyta</taxon>
        <taxon>Tracheophyta</taxon>
        <taxon>Spermatophyta</taxon>
        <taxon>Magnoliopsida</taxon>
        <taxon>eudicotyledons</taxon>
        <taxon>Gunneridae</taxon>
        <taxon>Pentapetalae</taxon>
        <taxon>rosids</taxon>
        <taxon>fabids</taxon>
        <taxon>Cucurbitales</taxon>
        <taxon>Cucurbitaceae</taxon>
        <taxon>Cucurbiteae</taxon>
        <taxon>Cucurbita</taxon>
    </lineage>
</organism>
<evidence type="ECO:0000313" key="3">
    <source>
        <dbReference type="EMBL" id="KAG6575120.1"/>
    </source>
</evidence>
<evidence type="ECO:0000256" key="2">
    <source>
        <dbReference type="SAM" id="Phobius"/>
    </source>
</evidence>
<keyword evidence="2" id="KW-0472">Membrane</keyword>
<gene>
    <name evidence="3" type="ORF">SDJN03_25759</name>
</gene>
<evidence type="ECO:0000256" key="1">
    <source>
        <dbReference type="SAM" id="MobiDB-lite"/>
    </source>
</evidence>
<keyword evidence="2" id="KW-0812">Transmembrane</keyword>
<feature type="non-terminal residue" evidence="3">
    <location>
        <position position="1"/>
    </location>
</feature>
<keyword evidence="2" id="KW-1133">Transmembrane helix</keyword>
<accession>A0AAV6M537</accession>
<feature type="transmembrane region" description="Helical" evidence="2">
    <location>
        <begin position="190"/>
        <end position="208"/>
    </location>
</feature>
<protein>
    <submittedName>
        <fullName evidence="3">Uncharacterized protein</fullName>
    </submittedName>
</protein>
<comment type="caution">
    <text evidence="3">The sequence shown here is derived from an EMBL/GenBank/DDBJ whole genome shotgun (WGS) entry which is preliminary data.</text>
</comment>
<dbReference type="Proteomes" id="UP000685013">
    <property type="component" value="Chromosome 17"/>
</dbReference>
<evidence type="ECO:0000313" key="4">
    <source>
        <dbReference type="Proteomes" id="UP000685013"/>
    </source>
</evidence>
<reference evidence="3 4" key="1">
    <citation type="journal article" date="2021" name="Hortic Res">
        <title>The domestication of Cucurbita argyrosperma as revealed by the genome of its wild relative.</title>
        <authorList>
            <person name="Barrera-Redondo J."/>
            <person name="Sanchez-de la Vega G."/>
            <person name="Aguirre-Liguori J.A."/>
            <person name="Castellanos-Morales G."/>
            <person name="Gutierrez-Guerrero Y.T."/>
            <person name="Aguirre-Dugua X."/>
            <person name="Aguirre-Planter E."/>
            <person name="Tenaillon M.I."/>
            <person name="Lira-Saade R."/>
            <person name="Eguiarte L.E."/>
        </authorList>
    </citation>
    <scope>NUCLEOTIDE SEQUENCE [LARGE SCALE GENOMIC DNA]</scope>
    <source>
        <strain evidence="3">JBR-2021</strain>
    </source>
</reference>
<feature type="region of interest" description="Disordered" evidence="1">
    <location>
        <begin position="1"/>
        <end position="24"/>
    </location>
</feature>
<dbReference type="AlphaFoldDB" id="A0AAV6M537"/>
<name>A0AAV6M537_9ROSI</name>
<dbReference type="EMBL" id="JAGKQH010000017">
    <property type="protein sequence ID" value="KAG6575120.1"/>
    <property type="molecule type" value="Genomic_DNA"/>
</dbReference>